<dbReference type="AlphaFoldDB" id="A0A511XP73"/>
<dbReference type="OrthoDB" id="8452228at2"/>
<dbReference type="CDD" id="cd08054">
    <property type="entry name" value="gp6"/>
    <property type="match status" value="1"/>
</dbReference>
<evidence type="ECO:0008006" key="3">
    <source>
        <dbReference type="Google" id="ProtNLM"/>
    </source>
</evidence>
<proteinExistence type="predicted"/>
<keyword evidence="2" id="KW-1185">Reference proteome</keyword>
<dbReference type="EMBL" id="BJYG01000050">
    <property type="protein sequence ID" value="GEN64704.1"/>
    <property type="molecule type" value="Genomic_DNA"/>
</dbReference>
<dbReference type="Gene3D" id="1.10.3230.30">
    <property type="entry name" value="Phage gp6-like head-tail connector protein"/>
    <property type="match status" value="1"/>
</dbReference>
<gene>
    <name evidence="1" type="ORF">AOE01nite_29280</name>
</gene>
<evidence type="ECO:0000313" key="2">
    <source>
        <dbReference type="Proteomes" id="UP000321746"/>
    </source>
</evidence>
<reference evidence="1 2" key="1">
    <citation type="submission" date="2019-07" db="EMBL/GenBank/DDBJ databases">
        <title>Whole genome shotgun sequence of Acetobacter oeni NBRC 105207.</title>
        <authorList>
            <person name="Hosoyama A."/>
            <person name="Uohara A."/>
            <person name="Ohji S."/>
            <person name="Ichikawa N."/>
        </authorList>
    </citation>
    <scope>NUCLEOTIDE SEQUENCE [LARGE SCALE GENOMIC DNA]</scope>
    <source>
        <strain evidence="1 2">NBRC 105207</strain>
    </source>
</reference>
<accession>A0A511XP73</accession>
<protein>
    <recommendedName>
        <fullName evidence="3">Phage gp6-like head-tail connector protein</fullName>
    </recommendedName>
</protein>
<comment type="caution">
    <text evidence="1">The sequence shown here is derived from an EMBL/GenBank/DDBJ whole genome shotgun (WGS) entry which is preliminary data.</text>
</comment>
<name>A0A511XP73_9PROT</name>
<dbReference type="InterPro" id="IPR011738">
    <property type="entry name" value="Phage_CHP"/>
</dbReference>
<organism evidence="1 2">
    <name type="scientific">Acetobacter oeni</name>
    <dbReference type="NCBI Taxonomy" id="304077"/>
    <lineage>
        <taxon>Bacteria</taxon>
        <taxon>Pseudomonadati</taxon>
        <taxon>Pseudomonadota</taxon>
        <taxon>Alphaproteobacteria</taxon>
        <taxon>Acetobacterales</taxon>
        <taxon>Acetobacteraceae</taxon>
        <taxon>Acetobacter</taxon>
    </lineage>
</organism>
<evidence type="ECO:0000313" key="1">
    <source>
        <dbReference type="EMBL" id="GEN64704.1"/>
    </source>
</evidence>
<dbReference type="Proteomes" id="UP000321746">
    <property type="component" value="Unassembled WGS sequence"/>
</dbReference>
<dbReference type="NCBIfam" id="TIGR02215">
    <property type="entry name" value="phage_chp_gp8"/>
    <property type="match status" value="1"/>
</dbReference>
<sequence>MDTALTVLNGPAVAPVSIEVLRRHIRVDYEDDDDLLGFYLSSAVSLAEEWLSRALITQSLRWSVGRRFMPTAAGPSPYVPLFFPGGNAFGLPNMDRLPLELPRSPVQSVQSVQLVRQDGNVEPLEASQYVLENDLQPAHLRLLPGADRGPVNHLIIAFTAGYGNAGSCVPAPIIHAVMMIAAYLYENRGDTDAEIPSAAMNLMAPYRLVTFGG</sequence>
<dbReference type="RefSeq" id="WP_146891654.1">
    <property type="nucleotide sequence ID" value="NZ_BJYG01000050.1"/>
</dbReference>